<name>A0A7C4RUF2_9BACT</name>
<comment type="caution">
    <text evidence="1">The sequence shown here is derived from an EMBL/GenBank/DDBJ whole genome shotgun (WGS) entry which is preliminary data.</text>
</comment>
<proteinExistence type="predicted"/>
<dbReference type="AlphaFoldDB" id="A0A7C4RUF2"/>
<sequence>MGIKIDRKTLPTAYCPLPTAHCLLPTADCRLPMHFGTSLDLAFPLVYKKPSFEIVRPWPRG</sequence>
<accession>A0A7C4RUF2</accession>
<protein>
    <submittedName>
        <fullName evidence="1">Uncharacterized protein</fullName>
    </submittedName>
</protein>
<dbReference type="EMBL" id="DSUH01000380">
    <property type="protein sequence ID" value="HGU34484.1"/>
    <property type="molecule type" value="Genomic_DNA"/>
</dbReference>
<organism evidence="1">
    <name type="scientific">Desulfatirhabdium butyrativorans</name>
    <dbReference type="NCBI Taxonomy" id="340467"/>
    <lineage>
        <taxon>Bacteria</taxon>
        <taxon>Pseudomonadati</taxon>
        <taxon>Thermodesulfobacteriota</taxon>
        <taxon>Desulfobacteria</taxon>
        <taxon>Desulfobacterales</taxon>
        <taxon>Desulfatirhabdiaceae</taxon>
        <taxon>Desulfatirhabdium</taxon>
    </lineage>
</organism>
<gene>
    <name evidence="1" type="ORF">ENS29_16805</name>
</gene>
<evidence type="ECO:0000313" key="1">
    <source>
        <dbReference type="EMBL" id="HGU34484.1"/>
    </source>
</evidence>
<reference evidence="1" key="1">
    <citation type="journal article" date="2020" name="mSystems">
        <title>Genome- and Community-Level Interaction Insights into Carbon Utilization and Element Cycling Functions of Hydrothermarchaeota in Hydrothermal Sediment.</title>
        <authorList>
            <person name="Zhou Z."/>
            <person name="Liu Y."/>
            <person name="Xu W."/>
            <person name="Pan J."/>
            <person name="Luo Z.H."/>
            <person name="Li M."/>
        </authorList>
    </citation>
    <scope>NUCLEOTIDE SEQUENCE [LARGE SCALE GENOMIC DNA]</scope>
    <source>
        <strain evidence="1">SpSt-477</strain>
    </source>
</reference>